<dbReference type="Pfam" id="PF00455">
    <property type="entry name" value="DeoRC"/>
    <property type="match status" value="1"/>
</dbReference>
<dbReference type="RefSeq" id="WP_308704125.1">
    <property type="nucleotide sequence ID" value="NZ_AP027463.1"/>
</dbReference>
<feature type="domain" description="HTH deoR-type" evidence="4">
    <location>
        <begin position="3"/>
        <end position="58"/>
    </location>
</feature>
<dbReference type="InterPro" id="IPR036388">
    <property type="entry name" value="WH-like_DNA-bd_sf"/>
</dbReference>
<evidence type="ECO:0000256" key="1">
    <source>
        <dbReference type="ARBA" id="ARBA00023015"/>
    </source>
</evidence>
<dbReference type="GO" id="GO:0003677">
    <property type="term" value="F:DNA binding"/>
    <property type="evidence" value="ECO:0007669"/>
    <property type="project" value="UniProtKB-KW"/>
</dbReference>
<dbReference type="SMART" id="SM00420">
    <property type="entry name" value="HTH_DEOR"/>
    <property type="match status" value="1"/>
</dbReference>
<protein>
    <submittedName>
        <fullName evidence="5">DeoR/GlpR family DNA-binding transcription regulator</fullName>
    </submittedName>
</protein>
<comment type="caution">
    <text evidence="5">The sequence shown here is derived from an EMBL/GenBank/DDBJ whole genome shotgun (WGS) entry which is preliminary data.</text>
</comment>
<dbReference type="Gene3D" id="1.10.10.10">
    <property type="entry name" value="Winged helix-like DNA-binding domain superfamily/Winged helix DNA-binding domain"/>
    <property type="match status" value="1"/>
</dbReference>
<dbReference type="PROSITE" id="PS51000">
    <property type="entry name" value="HTH_DEOR_2"/>
    <property type="match status" value="1"/>
</dbReference>
<evidence type="ECO:0000256" key="2">
    <source>
        <dbReference type="ARBA" id="ARBA00023125"/>
    </source>
</evidence>
<dbReference type="PROSITE" id="PS00894">
    <property type="entry name" value="HTH_DEOR_1"/>
    <property type="match status" value="1"/>
</dbReference>
<accession>A0ABU1AC68</accession>
<keyword evidence="2 5" id="KW-0238">DNA-binding</keyword>
<gene>
    <name evidence="5" type="ORF">RA086_12585</name>
</gene>
<evidence type="ECO:0000313" key="6">
    <source>
        <dbReference type="Proteomes" id="UP001227831"/>
    </source>
</evidence>
<organism evidence="5 6">
    <name type="scientific">Lactiplantibacillus brownii</name>
    <dbReference type="NCBI Taxonomy" id="3069269"/>
    <lineage>
        <taxon>Bacteria</taxon>
        <taxon>Bacillati</taxon>
        <taxon>Bacillota</taxon>
        <taxon>Bacilli</taxon>
        <taxon>Lactobacillales</taxon>
        <taxon>Lactobacillaceae</taxon>
        <taxon>Lactiplantibacillus</taxon>
    </lineage>
</organism>
<reference evidence="5 6" key="1">
    <citation type="journal article" date="2023" name="Int. J. Syst. Evol. Microbiol.">
        <title>Lactiplantibacillus brownii sp. nov., a novel psychrotolerant species isolated from sauerkraut.</title>
        <authorList>
            <person name="Heng Y.C."/>
            <person name="Silvaraju S."/>
            <person name="Lee J.K.Y."/>
            <person name="Kittelmann S."/>
        </authorList>
    </citation>
    <scope>NUCLEOTIDE SEQUENCE [LARGE SCALE GENOMIC DNA]</scope>
    <source>
        <strain evidence="5 6">WILCCON 0030</strain>
    </source>
</reference>
<keyword evidence="3" id="KW-0804">Transcription</keyword>
<dbReference type="InterPro" id="IPR018356">
    <property type="entry name" value="Tscrpt_reg_HTH_DeoR_CS"/>
</dbReference>
<name>A0ABU1AC68_9LACO</name>
<evidence type="ECO:0000259" key="4">
    <source>
        <dbReference type="PROSITE" id="PS51000"/>
    </source>
</evidence>
<proteinExistence type="predicted"/>
<dbReference type="PANTHER" id="PTHR30363">
    <property type="entry name" value="HTH-TYPE TRANSCRIPTIONAL REGULATOR SRLR-RELATED"/>
    <property type="match status" value="1"/>
</dbReference>
<evidence type="ECO:0000313" key="5">
    <source>
        <dbReference type="EMBL" id="MDQ7938446.1"/>
    </source>
</evidence>
<dbReference type="EMBL" id="JAVCWF010000001">
    <property type="protein sequence ID" value="MDQ7938446.1"/>
    <property type="molecule type" value="Genomic_DNA"/>
</dbReference>
<dbReference type="SMART" id="SM01134">
    <property type="entry name" value="DeoRC"/>
    <property type="match status" value="1"/>
</dbReference>
<dbReference type="Proteomes" id="UP001227831">
    <property type="component" value="Unassembled WGS sequence"/>
</dbReference>
<keyword evidence="6" id="KW-1185">Reference proteome</keyword>
<dbReference type="PANTHER" id="PTHR30363:SF44">
    <property type="entry name" value="AGA OPERON TRANSCRIPTIONAL REPRESSOR-RELATED"/>
    <property type="match status" value="1"/>
</dbReference>
<dbReference type="PRINTS" id="PR00037">
    <property type="entry name" value="HTHLACR"/>
</dbReference>
<dbReference type="SUPFAM" id="SSF100950">
    <property type="entry name" value="NagB/RpiA/CoA transferase-like"/>
    <property type="match status" value="1"/>
</dbReference>
<dbReference type="InterPro" id="IPR001034">
    <property type="entry name" value="DeoR_HTH"/>
</dbReference>
<dbReference type="SUPFAM" id="SSF46785">
    <property type="entry name" value="Winged helix' DNA-binding domain"/>
    <property type="match status" value="1"/>
</dbReference>
<evidence type="ECO:0000256" key="3">
    <source>
        <dbReference type="ARBA" id="ARBA00023163"/>
    </source>
</evidence>
<dbReference type="InterPro" id="IPR037171">
    <property type="entry name" value="NagB/RpiA_transferase-like"/>
</dbReference>
<dbReference type="InterPro" id="IPR014036">
    <property type="entry name" value="DeoR-like_C"/>
</dbReference>
<dbReference type="InterPro" id="IPR050313">
    <property type="entry name" value="Carb_Metab_HTH_regulators"/>
</dbReference>
<keyword evidence="1" id="KW-0805">Transcription regulation</keyword>
<dbReference type="Pfam" id="PF08220">
    <property type="entry name" value="HTH_DeoR"/>
    <property type="match status" value="1"/>
</dbReference>
<dbReference type="InterPro" id="IPR036390">
    <property type="entry name" value="WH_DNA-bd_sf"/>
</dbReference>
<sequence>MVQQLRQQKLLQALDRARQMSVADVMQQLNVSRDTARRDIVAITEKGLAQRIHGGVQVLNFGSKIPSFQDRLQQFTATKIGLAKTVLPLITAGQYVFIDVSTTLLKLTQLLTQQVTVYTHSLDNAISLATNPAITLHVLGGELNQMNRFMAGPETLAALRHVQFDQVIVGAVTVTATGIYFSDEADAAVKRQALAQTAQGVLVCEHRKFGQVARFQGGTLAQLQVVVTDEPLRPTERAWFKPTTTFMTLTGGLQDD</sequence>